<evidence type="ECO:0000313" key="2">
    <source>
        <dbReference type="Proteomes" id="UP000054630"/>
    </source>
</evidence>
<reference evidence="1 2" key="1">
    <citation type="submission" date="2015-01" db="EMBL/GenBank/DDBJ databases">
        <title>Evolution of Trichinella species and genotypes.</title>
        <authorList>
            <person name="Korhonen P.K."/>
            <person name="Edoardo P."/>
            <person name="Giuseppe L.R."/>
            <person name="Gasser R.B."/>
        </authorList>
    </citation>
    <scope>NUCLEOTIDE SEQUENCE [LARGE SCALE GENOMIC DNA]</scope>
    <source>
        <strain evidence="1">ISS37</strain>
    </source>
</reference>
<sequence>MKSNTDTFGINEKEMNQWKTNAIEVINVLCALIGSPVSAVRDLQMVNIPMHYGRQCTVFRVHLYPKL</sequence>
<proteinExistence type="predicted"/>
<evidence type="ECO:0000313" key="1">
    <source>
        <dbReference type="EMBL" id="KRX17469.1"/>
    </source>
</evidence>
<accession>A0A0V0RSM8</accession>
<dbReference type="Proteomes" id="UP000054630">
    <property type="component" value="Unassembled WGS sequence"/>
</dbReference>
<dbReference type="AlphaFoldDB" id="A0A0V0RSM8"/>
<name>A0A0V0RSM8_9BILA</name>
<comment type="caution">
    <text evidence="1">The sequence shown here is derived from an EMBL/GenBank/DDBJ whole genome shotgun (WGS) entry which is preliminary data.</text>
</comment>
<protein>
    <submittedName>
        <fullName evidence="1">Uncharacterized protein</fullName>
    </submittedName>
</protein>
<gene>
    <name evidence="1" type="ORF">T07_5128</name>
</gene>
<keyword evidence="2" id="KW-1185">Reference proteome</keyword>
<organism evidence="1 2">
    <name type="scientific">Trichinella nelsoni</name>
    <dbReference type="NCBI Taxonomy" id="6336"/>
    <lineage>
        <taxon>Eukaryota</taxon>
        <taxon>Metazoa</taxon>
        <taxon>Ecdysozoa</taxon>
        <taxon>Nematoda</taxon>
        <taxon>Enoplea</taxon>
        <taxon>Dorylaimia</taxon>
        <taxon>Trichinellida</taxon>
        <taxon>Trichinellidae</taxon>
        <taxon>Trichinella</taxon>
    </lineage>
</organism>
<dbReference type="EMBL" id="JYDL01000087">
    <property type="protein sequence ID" value="KRX17469.1"/>
    <property type="molecule type" value="Genomic_DNA"/>
</dbReference>